<dbReference type="Proteomes" id="UP000187181">
    <property type="component" value="Unassembled WGS sequence"/>
</dbReference>
<dbReference type="RefSeq" id="WP_244554693.1">
    <property type="nucleotide sequence ID" value="NZ_FTPP01000002.1"/>
</dbReference>
<keyword evidence="4" id="KW-1185">Reference proteome</keyword>
<gene>
    <name evidence="3" type="ORF">SAMN05444128_2511</name>
</gene>
<dbReference type="SMART" id="SM00028">
    <property type="entry name" value="TPR"/>
    <property type="match status" value="4"/>
</dbReference>
<dbReference type="InterPro" id="IPR011990">
    <property type="entry name" value="TPR-like_helical_dom_sf"/>
</dbReference>
<dbReference type="EMBL" id="FTPP01000002">
    <property type="protein sequence ID" value="SIT91191.1"/>
    <property type="molecule type" value="Genomic_DNA"/>
</dbReference>
<evidence type="ECO:0000256" key="1">
    <source>
        <dbReference type="PROSITE-ProRule" id="PRU00339"/>
    </source>
</evidence>
<evidence type="ECO:0008006" key="5">
    <source>
        <dbReference type="Google" id="ProtNLM"/>
    </source>
</evidence>
<reference evidence="4" key="1">
    <citation type="submission" date="2017-01" db="EMBL/GenBank/DDBJ databases">
        <authorList>
            <person name="Varghese N."/>
            <person name="Submissions S."/>
        </authorList>
    </citation>
    <scope>NUCLEOTIDE SEQUENCE [LARGE SCALE GENOMIC DNA]</scope>
    <source>
        <strain evidence="4">LP100</strain>
    </source>
</reference>
<sequence>MKRALLLIWILTAAVAVQAQSQLVFNEAIPVSFLIRQEAAGNSSQVNSNKLIQLLAEGGTTTNRTGGRPSRKPEFVVRLEQQSRIAKAGGQLQLKVQLQQIGVNGDVHYRGFDLGNVLLPEQAKMTVRLLNVQQKEVKRYSLPSLSLKPDGIVALETSVPDTAGGQGYTLKVEGMELIYTQADVQELENRISLIKDYYAADATLNKMLQDVALIKHDDVDRIKQEDKRLHDMEEMLDKLQDKRFSDKLSLNQYDPQRYTSKSNQLNQLLKERRKAVNHTLATLDQQFYNRGISLMARNNLAAASTYFVKSLEVNPRFAPSHLQLARLDFMSGNVQAAAGRTRDILTQMRVDPETQQMALGLAHDIYSSFMAEGHAHNGRGDYRSAVAAYADARALCSTLGGLRCNMPALNDGESRAVYGYYRSMVDEGKRALSRGELAQADQVANEAYAFQRQYDYLLRDATEAAELQGQVKYQYYVQHIDKGRQAMKSKDFRYALEQFESALALEQGYTFQPVRELSSLLQQAAKPVLLSQLAEGYTLAMNNRLGDARAVASSAENMRSRYALERDTEVQAKYVELRDRIFTQECLNVQADYDRHYQNAQALVREKKFIAADQAYQSAIKAAGTKATCMIATFTADDGMANIADAVAYQRMLEEANRMVATGRYTDAIQRYNDAEQHYLSKSIARFGLDHISLYNFVREQSKLAFTASVVDHFTRIHQEKAALQLLDNLLDKGYSKGKTKKVQQQLGIQLAILDVNGGRTEPANVLAASYTQGDKKLKQLGKAYEKERKKLAKG</sequence>
<feature type="chain" id="PRO_5012639135" description="Tetratricopeptide repeat-containing protein" evidence="2">
    <location>
        <begin position="20"/>
        <end position="795"/>
    </location>
</feature>
<evidence type="ECO:0000313" key="4">
    <source>
        <dbReference type="Proteomes" id="UP000187181"/>
    </source>
</evidence>
<dbReference type="SUPFAM" id="SSF48452">
    <property type="entry name" value="TPR-like"/>
    <property type="match status" value="1"/>
</dbReference>
<feature type="repeat" description="TPR" evidence="1">
    <location>
        <begin position="284"/>
        <end position="317"/>
    </location>
</feature>
<dbReference type="InterPro" id="IPR019734">
    <property type="entry name" value="TPR_rpt"/>
</dbReference>
<dbReference type="PROSITE" id="PS50005">
    <property type="entry name" value="TPR"/>
    <property type="match status" value="1"/>
</dbReference>
<keyword evidence="1" id="KW-0802">TPR repeat</keyword>
<organism evidence="3 4">
    <name type="scientific">Pontibacter indicus</name>
    <dbReference type="NCBI Taxonomy" id="1317125"/>
    <lineage>
        <taxon>Bacteria</taxon>
        <taxon>Pseudomonadati</taxon>
        <taxon>Bacteroidota</taxon>
        <taxon>Cytophagia</taxon>
        <taxon>Cytophagales</taxon>
        <taxon>Hymenobacteraceae</taxon>
        <taxon>Pontibacter</taxon>
    </lineage>
</organism>
<dbReference type="AlphaFoldDB" id="A0A1R3XII0"/>
<feature type="signal peptide" evidence="2">
    <location>
        <begin position="1"/>
        <end position="19"/>
    </location>
</feature>
<name>A0A1R3XII0_9BACT</name>
<evidence type="ECO:0000313" key="3">
    <source>
        <dbReference type="EMBL" id="SIT91191.1"/>
    </source>
</evidence>
<evidence type="ECO:0000256" key="2">
    <source>
        <dbReference type="SAM" id="SignalP"/>
    </source>
</evidence>
<protein>
    <recommendedName>
        <fullName evidence="5">Tetratricopeptide repeat-containing protein</fullName>
    </recommendedName>
</protein>
<dbReference type="Gene3D" id="1.25.40.10">
    <property type="entry name" value="Tetratricopeptide repeat domain"/>
    <property type="match status" value="1"/>
</dbReference>
<keyword evidence="2" id="KW-0732">Signal</keyword>
<proteinExistence type="predicted"/>
<accession>A0A1R3XII0</accession>
<dbReference type="STRING" id="1317125.SAMN05444128_2511"/>